<dbReference type="CDD" id="cd09872">
    <property type="entry name" value="PIN_Sll0205-like"/>
    <property type="match status" value="1"/>
</dbReference>
<dbReference type="KEGG" id="nmv:NITMOv2_2772"/>
<dbReference type="Pfam" id="PF01850">
    <property type="entry name" value="PIN"/>
    <property type="match status" value="1"/>
</dbReference>
<evidence type="ECO:0000259" key="1">
    <source>
        <dbReference type="Pfam" id="PF01850"/>
    </source>
</evidence>
<accession>A0A0K2GE00</accession>
<dbReference type="PANTHER" id="PTHR36173">
    <property type="entry name" value="RIBONUCLEASE VAPC16-RELATED"/>
    <property type="match status" value="1"/>
</dbReference>
<feature type="domain" description="PIN" evidence="1">
    <location>
        <begin position="3"/>
        <end position="116"/>
    </location>
</feature>
<protein>
    <recommendedName>
        <fullName evidence="1">PIN domain-containing protein</fullName>
    </recommendedName>
</protein>
<dbReference type="InterPro" id="IPR041705">
    <property type="entry name" value="PIN_Sll0205"/>
</dbReference>
<dbReference type="InterPro" id="IPR029060">
    <property type="entry name" value="PIN-like_dom_sf"/>
</dbReference>
<reference evidence="2 3" key="1">
    <citation type="journal article" date="2015" name="Proc. Natl. Acad. Sci. U.S.A.">
        <title>Expanded metabolic versatility of ubiquitous nitrite-oxidizing bacteria from the genus Nitrospira.</title>
        <authorList>
            <person name="Koch H."/>
            <person name="Lucker S."/>
            <person name="Albertsen M."/>
            <person name="Kitzinger K."/>
            <person name="Herbold C."/>
            <person name="Spieck E."/>
            <person name="Nielsen P.H."/>
            <person name="Wagner M."/>
            <person name="Daims H."/>
        </authorList>
    </citation>
    <scope>NUCLEOTIDE SEQUENCE [LARGE SCALE GENOMIC DNA]</scope>
    <source>
        <strain evidence="2 3">NSP M-1</strain>
    </source>
</reference>
<dbReference type="AlphaFoldDB" id="A0A0K2GE00"/>
<organism evidence="2 3">
    <name type="scientific">Nitrospira moscoviensis</name>
    <dbReference type="NCBI Taxonomy" id="42253"/>
    <lineage>
        <taxon>Bacteria</taxon>
        <taxon>Pseudomonadati</taxon>
        <taxon>Nitrospirota</taxon>
        <taxon>Nitrospiria</taxon>
        <taxon>Nitrospirales</taxon>
        <taxon>Nitrospiraceae</taxon>
        <taxon>Nitrospira</taxon>
    </lineage>
</organism>
<dbReference type="EMBL" id="CP011801">
    <property type="protein sequence ID" value="ALA59181.1"/>
    <property type="molecule type" value="Genomic_DNA"/>
</dbReference>
<dbReference type="STRING" id="42253.NITMOv2_2772"/>
<dbReference type="OrthoDB" id="9798990at2"/>
<keyword evidence="3" id="KW-1185">Reference proteome</keyword>
<name>A0A0K2GE00_NITMO</name>
<sequence length="125" mass="14299">MNILLDTQMYLWYLAESKALTAERRKAIEKAHRVYVSAVSLWEAVIKISIGRLEADPRDLKDGIAASGFLELPMQVDHSITLSQLPLHHRDPFDRMLVAQAISERFELLTADTRLPPYSKLVRLL</sequence>
<evidence type="ECO:0000313" key="2">
    <source>
        <dbReference type="EMBL" id="ALA59181.1"/>
    </source>
</evidence>
<proteinExistence type="predicted"/>
<dbReference type="PATRIC" id="fig|42253.5.peg.2739"/>
<dbReference type="SUPFAM" id="SSF88723">
    <property type="entry name" value="PIN domain-like"/>
    <property type="match status" value="1"/>
</dbReference>
<dbReference type="PANTHER" id="PTHR36173:SF2">
    <property type="entry name" value="RIBONUCLEASE VAPC16"/>
    <property type="match status" value="1"/>
</dbReference>
<dbReference type="RefSeq" id="WP_053380245.1">
    <property type="nucleotide sequence ID" value="NZ_CP011801.1"/>
</dbReference>
<gene>
    <name evidence="2" type="ORF">NITMOv2_2772</name>
</gene>
<dbReference type="InterPro" id="IPR052919">
    <property type="entry name" value="TA_system_RNase"/>
</dbReference>
<evidence type="ECO:0000313" key="3">
    <source>
        <dbReference type="Proteomes" id="UP000069205"/>
    </source>
</evidence>
<dbReference type="Gene3D" id="3.40.50.1010">
    <property type="entry name" value="5'-nuclease"/>
    <property type="match status" value="1"/>
</dbReference>
<dbReference type="InterPro" id="IPR002716">
    <property type="entry name" value="PIN_dom"/>
</dbReference>
<dbReference type="Proteomes" id="UP000069205">
    <property type="component" value="Chromosome"/>
</dbReference>